<protein>
    <submittedName>
        <fullName evidence="2">Spermidine/putrescine ABC transporter</fullName>
    </submittedName>
</protein>
<dbReference type="AlphaFoldDB" id="A0AAN2CF60"/>
<sequence>MPMGNLLRENLVTLITGLLNDPYLETFLTDHKSFDEIVHARIYDSLNQAYHLNNQDARKEIQSVLFRIYNCCFSSPLSPCARNQYSPFIISVRNIIEKSWLEFETRRIKEYQLPHTEDNFVSRLTTLCRTHRAATHPLFNYLSMQADDRQFDYFFRSDTALNVLFFDLVAMMLPGSYPFTRGEITKNLWDEAGQGNEHHNHVDLYNSLLKARDICPGKDQFASLYNWQGLTGYNVFLLGGINRQHYFKLVGAMAMTELLDPPQYSKLVAGARRIGISDKNIYYYSEHIEIDVDHADGWLNKVIQPLIDFEPASLNEIYIGALLRLETCADYYDDLLNTLKKL</sequence>
<proteinExistence type="predicted"/>
<gene>
    <name evidence="2" type="ORF">KAM644c_39840</name>
</gene>
<accession>A0AAN2CF60</accession>
<dbReference type="InterPro" id="IPR039068">
    <property type="entry name" value="PqqC-like"/>
</dbReference>
<evidence type="ECO:0000313" key="3">
    <source>
        <dbReference type="Proteomes" id="UP001058353"/>
    </source>
</evidence>
<dbReference type="Proteomes" id="UP001058353">
    <property type="component" value="Chromosome"/>
</dbReference>
<keyword evidence="1" id="KW-0560">Oxidoreductase</keyword>
<organism evidence="2 3">
    <name type="scientific">Klebsiella quasipneumoniae subsp. quasipneumoniae</name>
    <dbReference type="NCBI Taxonomy" id="1667327"/>
    <lineage>
        <taxon>Bacteria</taxon>
        <taxon>Pseudomonadati</taxon>
        <taxon>Pseudomonadota</taxon>
        <taxon>Gammaproteobacteria</taxon>
        <taxon>Enterobacterales</taxon>
        <taxon>Enterobacteriaceae</taxon>
        <taxon>Klebsiella/Raoultella group</taxon>
        <taxon>Klebsiella</taxon>
        <taxon>Klebsiella pneumoniae complex</taxon>
    </lineage>
</organism>
<name>A0AAN2CF60_9ENTR</name>
<dbReference type="PANTHER" id="PTHR40279">
    <property type="entry name" value="PQQC-LIKE PROTEIN"/>
    <property type="match status" value="1"/>
</dbReference>
<dbReference type="PANTHER" id="PTHR40279:SF3">
    <property type="entry name" value="4-AMINOBENZOATE SYNTHASE"/>
    <property type="match status" value="1"/>
</dbReference>
<dbReference type="InterPro" id="IPR016084">
    <property type="entry name" value="Haem_Oase-like_multi-hlx"/>
</dbReference>
<dbReference type="Gene3D" id="1.20.910.10">
    <property type="entry name" value="Heme oxygenase-like"/>
    <property type="match status" value="1"/>
</dbReference>
<dbReference type="SUPFAM" id="SSF48613">
    <property type="entry name" value="Heme oxygenase-like"/>
    <property type="match status" value="1"/>
</dbReference>
<dbReference type="EMBL" id="AP026407">
    <property type="protein sequence ID" value="BDO14918.1"/>
    <property type="molecule type" value="Genomic_DNA"/>
</dbReference>
<evidence type="ECO:0000256" key="1">
    <source>
        <dbReference type="ARBA" id="ARBA00023002"/>
    </source>
</evidence>
<evidence type="ECO:0000313" key="2">
    <source>
        <dbReference type="EMBL" id="BDO14918.1"/>
    </source>
</evidence>
<dbReference type="GO" id="GO:0016491">
    <property type="term" value="F:oxidoreductase activity"/>
    <property type="evidence" value="ECO:0007669"/>
    <property type="project" value="UniProtKB-KW"/>
</dbReference>
<reference evidence="2" key="1">
    <citation type="submission" date="2022-07" db="EMBL/GenBank/DDBJ databases">
        <title>Complete genome sequence of carbapenem-resistant Klebsiella spp. in Japan.</title>
        <authorList>
            <person name="Maehana S."/>
            <person name="Suzuki M."/>
            <person name="Kitasato H."/>
        </authorList>
    </citation>
    <scope>NUCLEOTIDE SEQUENCE</scope>
    <source>
        <strain evidence="2">KAM644</strain>
    </source>
</reference>
<dbReference type="SMART" id="SM01236">
    <property type="entry name" value="Haem_oxygenase_2"/>
    <property type="match status" value="1"/>
</dbReference>
<dbReference type="Pfam" id="PF14518">
    <property type="entry name" value="Haem_oxygenas_2"/>
    <property type="match status" value="1"/>
</dbReference>